<keyword evidence="1" id="KW-0175">Coiled coil</keyword>
<gene>
    <name evidence="3" type="ORF">CBRE1094_LOCUS43049</name>
</gene>
<feature type="region of interest" description="Disordered" evidence="2">
    <location>
        <begin position="109"/>
        <end position="132"/>
    </location>
</feature>
<evidence type="ECO:0000256" key="1">
    <source>
        <dbReference type="SAM" id="Coils"/>
    </source>
</evidence>
<accession>A0A7S2JEA5</accession>
<feature type="coiled-coil region" evidence="1">
    <location>
        <begin position="41"/>
        <end position="68"/>
    </location>
</feature>
<organism evidence="3">
    <name type="scientific">Haptolina brevifila</name>
    <dbReference type="NCBI Taxonomy" id="156173"/>
    <lineage>
        <taxon>Eukaryota</taxon>
        <taxon>Haptista</taxon>
        <taxon>Haptophyta</taxon>
        <taxon>Prymnesiophyceae</taxon>
        <taxon>Prymnesiales</taxon>
        <taxon>Prymnesiaceae</taxon>
        <taxon>Haptolina</taxon>
    </lineage>
</organism>
<protein>
    <submittedName>
        <fullName evidence="3">Uncharacterized protein</fullName>
    </submittedName>
</protein>
<dbReference type="EMBL" id="HBGU01078917">
    <property type="protein sequence ID" value="CAD9545427.1"/>
    <property type="molecule type" value="Transcribed_RNA"/>
</dbReference>
<evidence type="ECO:0000256" key="2">
    <source>
        <dbReference type="SAM" id="MobiDB-lite"/>
    </source>
</evidence>
<dbReference type="AlphaFoldDB" id="A0A7S2JEA5"/>
<reference evidence="3" key="1">
    <citation type="submission" date="2021-01" db="EMBL/GenBank/DDBJ databases">
        <authorList>
            <person name="Corre E."/>
            <person name="Pelletier E."/>
            <person name="Niang G."/>
            <person name="Scheremetjew M."/>
            <person name="Finn R."/>
            <person name="Kale V."/>
            <person name="Holt S."/>
            <person name="Cochrane G."/>
            <person name="Meng A."/>
            <person name="Brown T."/>
            <person name="Cohen L."/>
        </authorList>
    </citation>
    <scope>NUCLEOTIDE SEQUENCE</scope>
    <source>
        <strain evidence="3">UTEX LB 985</strain>
    </source>
</reference>
<name>A0A7S2JEA5_9EUKA</name>
<evidence type="ECO:0000313" key="3">
    <source>
        <dbReference type="EMBL" id="CAD9545427.1"/>
    </source>
</evidence>
<sequence length="132" mass="14089">MSSREQAFARSLASITTLERVRGQSAGQAAGSTKADAAVAVARLHAVADSLEEELGKEHEEAKTARLNAVTASREHKRSAHNVDGVQGCALGPQWKRHWQPAVGAGIAAAMREPVPSRASTTQGNEHRWDQT</sequence>
<proteinExistence type="predicted"/>